<keyword evidence="7" id="KW-1185">Reference proteome</keyword>
<name>D6E9X1_9ACTN</name>
<feature type="domain" description="Core-binding (CB)" evidence="5">
    <location>
        <begin position="65"/>
        <end position="154"/>
    </location>
</feature>
<dbReference type="InterPro" id="IPR050090">
    <property type="entry name" value="Tyrosine_recombinase_XerCD"/>
</dbReference>
<dbReference type="GO" id="GO:0006310">
    <property type="term" value="P:DNA recombination"/>
    <property type="evidence" value="ECO:0007669"/>
    <property type="project" value="UniProtKB-KW"/>
</dbReference>
<dbReference type="GO" id="GO:0003677">
    <property type="term" value="F:DNA binding"/>
    <property type="evidence" value="ECO:0007669"/>
    <property type="project" value="UniProtKB-UniRule"/>
</dbReference>
<evidence type="ECO:0000256" key="1">
    <source>
        <dbReference type="ARBA" id="ARBA00023125"/>
    </source>
</evidence>
<dbReference type="InterPro" id="IPR010998">
    <property type="entry name" value="Integrase_recombinase_N"/>
</dbReference>
<dbReference type="EMBL" id="FP929047">
    <property type="protein sequence ID" value="CBL04518.1"/>
    <property type="molecule type" value="Genomic_DNA"/>
</dbReference>
<dbReference type="SUPFAM" id="SSF56349">
    <property type="entry name" value="DNA breaking-rejoining enzymes"/>
    <property type="match status" value="1"/>
</dbReference>
<dbReference type="InterPro" id="IPR044068">
    <property type="entry name" value="CB"/>
</dbReference>
<accession>D6E9X1</accession>
<dbReference type="GO" id="GO:0015074">
    <property type="term" value="P:DNA integration"/>
    <property type="evidence" value="ECO:0007669"/>
    <property type="project" value="InterPro"/>
</dbReference>
<dbReference type="PROSITE" id="PS51900">
    <property type="entry name" value="CB"/>
    <property type="match status" value="1"/>
</dbReference>
<keyword evidence="1 3" id="KW-0238">DNA-binding</keyword>
<dbReference type="PROSITE" id="PS51898">
    <property type="entry name" value="TYR_RECOMBINASE"/>
    <property type="match status" value="1"/>
</dbReference>
<reference evidence="6 7" key="1">
    <citation type="submission" date="2010-03" db="EMBL/GenBank/DDBJ databases">
        <title>The genome sequence of Gordonibacter pamelaeae 7-10-1-bT.</title>
        <authorList>
            <consortium name="metaHIT consortium -- http://www.metahit.eu/"/>
            <person name="Pajon A."/>
            <person name="Turner K."/>
            <person name="Parkhill J."/>
            <person name="Timmis K."/>
            <person name="Oxley A."/>
            <person name="Wurdemann D."/>
        </authorList>
    </citation>
    <scope>NUCLEOTIDE SEQUENCE [LARGE SCALE GENOMIC DNA]</scope>
    <source>
        <strain evidence="7">7-10-1-b</strain>
    </source>
</reference>
<dbReference type="InterPro" id="IPR002104">
    <property type="entry name" value="Integrase_catalytic"/>
</dbReference>
<reference evidence="6 7" key="2">
    <citation type="submission" date="2010-03" db="EMBL/GenBank/DDBJ databases">
        <authorList>
            <person name="Pajon A."/>
        </authorList>
    </citation>
    <scope>NUCLEOTIDE SEQUENCE [LARGE SCALE GENOMIC DNA]</scope>
    <source>
        <strain evidence="7">7-10-1-b</strain>
    </source>
</reference>
<dbReference type="InterPro" id="IPR011010">
    <property type="entry name" value="DNA_brk_join_enz"/>
</dbReference>
<dbReference type="BioCyc" id="GPAM657308:GPA_RS10600-MONOMER"/>
<dbReference type="CDD" id="cd01189">
    <property type="entry name" value="INT_ICEBs1_C_like"/>
    <property type="match status" value="1"/>
</dbReference>
<keyword evidence="2" id="KW-0233">DNA recombination</keyword>
<evidence type="ECO:0000259" key="4">
    <source>
        <dbReference type="PROSITE" id="PS51898"/>
    </source>
</evidence>
<dbReference type="HOGENOM" id="CLU_027562_17_1_11"/>
<dbReference type="Proteomes" id="UP000008805">
    <property type="component" value="Chromosome"/>
</dbReference>
<dbReference type="PANTHER" id="PTHR30349:SF91">
    <property type="entry name" value="INTA PROTEIN"/>
    <property type="match status" value="1"/>
</dbReference>
<evidence type="ECO:0000256" key="3">
    <source>
        <dbReference type="PROSITE-ProRule" id="PRU01248"/>
    </source>
</evidence>
<evidence type="ECO:0000313" key="7">
    <source>
        <dbReference type="Proteomes" id="UP000008805"/>
    </source>
</evidence>
<dbReference type="PANTHER" id="PTHR30349">
    <property type="entry name" value="PHAGE INTEGRASE-RELATED"/>
    <property type="match status" value="1"/>
</dbReference>
<protein>
    <submittedName>
        <fullName evidence="6">Site-specific recombinase XerD</fullName>
    </submittedName>
</protein>
<sequence length="395" mass="42900">MASARRNKRTGAWEVRAYAGKDPVTGRVRNLSRTLPPDTPEAEVGDAKAELDRQAAFCRGSGASWTVGGILAYDLSLLPSLGYSPTTVDAYASHLRCYVDPLVGGVRIDDAQPYMFASLYKALREDGGKDGNPLAANTVRQVHAHLSGSFGRLAETHVIGFNPIAGVTPPRQERVEAVPLSEPDFSTLQSRADAGGGIDEEIAALDLATGFRRGEVSGFQERDWSFRRSDMSVERVVVQSASAGSPWVYKSPKSKAGIRRVSLDAETNDRLADWYERSRADLRADGFRRTASTPLFAREDGSPYLPSMVYAGFSAMAREVGLDPAAHFHTLRHTHATYLLDQGVSIRVLQERLGHSSVNVTLQIYGHVLPGRDEAAAEAYGELRGAARRWPGAAS</sequence>
<evidence type="ECO:0000256" key="2">
    <source>
        <dbReference type="ARBA" id="ARBA00023172"/>
    </source>
</evidence>
<dbReference type="Gene3D" id="1.10.443.10">
    <property type="entry name" value="Intergrase catalytic core"/>
    <property type="match status" value="1"/>
</dbReference>
<proteinExistence type="predicted"/>
<organism evidence="6 7">
    <name type="scientific">Gordonibacter pamelaeae 7-10-1-b</name>
    <dbReference type="NCBI Taxonomy" id="657308"/>
    <lineage>
        <taxon>Bacteria</taxon>
        <taxon>Bacillati</taxon>
        <taxon>Actinomycetota</taxon>
        <taxon>Coriobacteriia</taxon>
        <taxon>Eggerthellales</taxon>
        <taxon>Eggerthellaceae</taxon>
        <taxon>Gordonibacter</taxon>
    </lineage>
</organism>
<dbReference type="AlphaFoldDB" id="D6E9X1"/>
<gene>
    <name evidence="6" type="ORF">GPA_22710</name>
</gene>
<dbReference type="Gene3D" id="1.10.150.130">
    <property type="match status" value="1"/>
</dbReference>
<evidence type="ECO:0000259" key="5">
    <source>
        <dbReference type="PROSITE" id="PS51900"/>
    </source>
</evidence>
<dbReference type="InterPro" id="IPR013762">
    <property type="entry name" value="Integrase-like_cat_sf"/>
</dbReference>
<feature type="domain" description="Tyr recombinase" evidence="4">
    <location>
        <begin position="175"/>
        <end position="378"/>
    </location>
</feature>
<dbReference type="RefSeq" id="WP_015539862.1">
    <property type="nucleotide sequence ID" value="NC_021021.1"/>
</dbReference>
<dbReference type="Pfam" id="PF00589">
    <property type="entry name" value="Phage_integrase"/>
    <property type="match status" value="1"/>
</dbReference>
<dbReference type="KEGG" id="gpa:GPA_22710"/>
<evidence type="ECO:0000313" key="6">
    <source>
        <dbReference type="EMBL" id="CBL04518.1"/>
    </source>
</evidence>